<keyword evidence="1" id="KW-0812">Transmembrane</keyword>
<protein>
    <submittedName>
        <fullName evidence="2">Uncharacterized protein</fullName>
    </submittedName>
</protein>
<evidence type="ECO:0000313" key="2">
    <source>
        <dbReference type="EMBL" id="MFA4804523.1"/>
    </source>
</evidence>
<evidence type="ECO:0000313" key="3">
    <source>
        <dbReference type="Proteomes" id="UP001571980"/>
    </source>
</evidence>
<dbReference type="EMBL" id="JARRIG010000004">
    <property type="protein sequence ID" value="MFA4804523.1"/>
    <property type="molecule type" value="Genomic_DNA"/>
</dbReference>
<accession>A0ABV4T442</accession>
<proteinExistence type="predicted"/>
<evidence type="ECO:0000256" key="1">
    <source>
        <dbReference type="SAM" id="Phobius"/>
    </source>
</evidence>
<dbReference type="Proteomes" id="UP001571980">
    <property type="component" value="Unassembled WGS sequence"/>
</dbReference>
<sequence length="193" mass="22007">MNAKAKVIIFLMIVGGLGGIVVLFNAFETATEYFFQDMDTRMFNETPPASIYIMVVAKEPIKGELEKLLKEKFPNAVLLEDKVEKVNGSLIVAYFPALKFNSTMLKNIAEVEGIIYYSAYGNAKPMLQFIEGHKENLCENTQEIKELYFQTFSDSGSLHIVCWELKVKVGKLKRERPIDVIMEKIHNDLQNFP</sequence>
<reference evidence="2 3" key="1">
    <citation type="submission" date="2023-03" db="EMBL/GenBank/DDBJ databases">
        <title>Speciation in Pyrococcus: adaptation to high temperature as a mechanism.</title>
        <authorList>
            <person name="Gu J."/>
        </authorList>
    </citation>
    <scope>NUCLEOTIDE SEQUENCE [LARGE SCALE GENOMIC DNA]</scope>
    <source>
        <strain evidence="2 3">LMOA34</strain>
    </source>
</reference>
<keyword evidence="1" id="KW-0472">Membrane</keyword>
<feature type="transmembrane region" description="Helical" evidence="1">
    <location>
        <begin position="7"/>
        <end position="27"/>
    </location>
</feature>
<gene>
    <name evidence="2" type="ORF">P8X34_07215</name>
</gene>
<dbReference type="RefSeq" id="WP_372823790.1">
    <property type="nucleotide sequence ID" value="NZ_JARRIC010000002.1"/>
</dbReference>
<name>A0ABV4T442_9EURY</name>
<comment type="caution">
    <text evidence="2">The sequence shown here is derived from an EMBL/GenBank/DDBJ whole genome shotgun (WGS) entry which is preliminary data.</text>
</comment>
<keyword evidence="3" id="KW-1185">Reference proteome</keyword>
<keyword evidence="1" id="KW-1133">Transmembrane helix</keyword>
<organism evidence="2 3">
    <name type="scientific">Pyrococcus kukulkanii</name>
    <dbReference type="NCBI Taxonomy" id="1609559"/>
    <lineage>
        <taxon>Archaea</taxon>
        <taxon>Methanobacteriati</taxon>
        <taxon>Methanobacteriota</taxon>
        <taxon>Thermococci</taxon>
        <taxon>Thermococcales</taxon>
        <taxon>Thermococcaceae</taxon>
        <taxon>Pyrococcus</taxon>
    </lineage>
</organism>